<name>A0A8H4W9H1_9HELO</name>
<dbReference type="Pfam" id="PF00709">
    <property type="entry name" value="Adenylsucc_synt"/>
    <property type="match status" value="2"/>
</dbReference>
<evidence type="ECO:0000256" key="3">
    <source>
        <dbReference type="ARBA" id="ARBA00022741"/>
    </source>
</evidence>
<dbReference type="InterPro" id="IPR042111">
    <property type="entry name" value="Adenylosuccinate_synth_dom3"/>
</dbReference>
<evidence type="ECO:0000256" key="6">
    <source>
        <dbReference type="ARBA" id="ARBA00023134"/>
    </source>
</evidence>
<sequence>MIASLRTSATTSVASALLSLLQHNLCGLAIKSTSTSAQYSKSTLRFRVKDQALNVQDVDICGFGRTVHTIKANGKTYDFHILPSGLLNPEAQNLIGSGCVINVPGLFQELKALEDKDLPNARERLFISDRAHVVLQLHQKIDGLEEAELATGKIGTTGKGIGPTYSTKASRSGLRIADIFQEEIFEEKVRKLASVLFYIFSLSVITWFPSPNPCVGPSYLAGFKKRFGSLLEYDVEDELANFKLYRSQLAPMVIDQLPLLMSAQNAKVPMLVEGANAIMLDIDAGTYPYVTSSNTGLGGVFTGLSGVNPRNIQNIIGVVKAYTTRVGGGPFPTEDLGEVGNKFQEIGREFGVTTGRRRRCGWLDLVVVKYSTQVNSYTALNLTKIEHVTPKPIFLHFRAAPSAQVFSDGGVQTHGPCLILVFECAILIVMLSSVLDTFEKIKVAVAYKNPETKQSIEGFPADLVALEKVEVEYVTLNGWQQDVTKCRSFDELPFACREYVEFIEKYVGVRVAWIGVGPEREAMIVR</sequence>
<gene>
    <name evidence="9" type="ORF">G7Y89_g1508</name>
</gene>
<dbReference type="GO" id="GO:0046040">
    <property type="term" value="P:IMP metabolic process"/>
    <property type="evidence" value="ECO:0007669"/>
    <property type="project" value="TreeGrafter"/>
</dbReference>
<dbReference type="Gene3D" id="3.90.170.10">
    <property type="entry name" value="Adenylosuccinate Synthetase, subunit A, domain 3"/>
    <property type="match status" value="2"/>
</dbReference>
<dbReference type="GO" id="GO:0005525">
    <property type="term" value="F:GTP binding"/>
    <property type="evidence" value="ECO:0007669"/>
    <property type="project" value="UniProtKB-UniRule"/>
</dbReference>
<dbReference type="AlphaFoldDB" id="A0A8H4W9H1"/>
<dbReference type="GO" id="GO:0004019">
    <property type="term" value="F:adenylosuccinate synthase activity"/>
    <property type="evidence" value="ECO:0007669"/>
    <property type="project" value="UniProtKB-UniRule"/>
</dbReference>
<dbReference type="FunFam" id="1.10.300.10:FF:000001">
    <property type="entry name" value="Adenylosuccinate synthetase"/>
    <property type="match status" value="1"/>
</dbReference>
<dbReference type="InterPro" id="IPR042110">
    <property type="entry name" value="Adenylosuccinate_synth_dom2"/>
</dbReference>
<keyword evidence="6 7" id="KW-0342">GTP-binding</keyword>
<evidence type="ECO:0000256" key="7">
    <source>
        <dbReference type="HAMAP-Rule" id="MF_03125"/>
    </source>
</evidence>
<dbReference type="OrthoDB" id="10265645at2759"/>
<proteinExistence type="inferred from homology"/>
<dbReference type="PANTHER" id="PTHR11846">
    <property type="entry name" value="ADENYLOSUCCINATE SYNTHETASE"/>
    <property type="match status" value="1"/>
</dbReference>
<dbReference type="Gene3D" id="3.40.440.10">
    <property type="entry name" value="Adenylosuccinate Synthetase, subunit A, domain 1"/>
    <property type="match status" value="1"/>
</dbReference>
<comment type="cofactor">
    <cofactor evidence="7">
        <name>Mg(2+)</name>
        <dbReference type="ChEBI" id="CHEBI:18420"/>
    </cofactor>
    <text evidence="7">Binds 1 Mg(2+) ion per subunit.</text>
</comment>
<feature type="active site" description="Proton donor" evidence="7">
    <location>
        <position position="68"/>
    </location>
</feature>
<feature type="binding site" evidence="7">
    <location>
        <begin position="515"/>
        <end position="517"/>
    </location>
    <ligand>
        <name>GTP</name>
        <dbReference type="ChEBI" id="CHEBI:37565"/>
    </ligand>
</feature>
<organism evidence="9 10">
    <name type="scientific">Cudoniella acicularis</name>
    <dbReference type="NCBI Taxonomy" id="354080"/>
    <lineage>
        <taxon>Eukaryota</taxon>
        <taxon>Fungi</taxon>
        <taxon>Dikarya</taxon>
        <taxon>Ascomycota</taxon>
        <taxon>Pezizomycotina</taxon>
        <taxon>Leotiomycetes</taxon>
        <taxon>Helotiales</taxon>
        <taxon>Tricladiaceae</taxon>
        <taxon>Cudoniella</taxon>
    </lineage>
</organism>
<comment type="caution">
    <text evidence="9">The sequence shown here is derived from an EMBL/GenBank/DDBJ whole genome shotgun (WGS) entry which is preliminary data.</text>
</comment>
<feature type="binding site" evidence="7">
    <location>
        <position position="157"/>
    </location>
    <ligand>
        <name>IMP</name>
        <dbReference type="ChEBI" id="CHEBI:58053"/>
    </ligand>
</feature>
<dbReference type="InterPro" id="IPR027417">
    <property type="entry name" value="P-loop_NTPase"/>
</dbReference>
<evidence type="ECO:0000313" key="9">
    <source>
        <dbReference type="EMBL" id="KAF4636585.1"/>
    </source>
</evidence>
<dbReference type="GO" id="GO:0044208">
    <property type="term" value="P:'de novo' AMP biosynthetic process"/>
    <property type="evidence" value="ECO:0007669"/>
    <property type="project" value="UniProtKB-UniRule"/>
</dbReference>
<comment type="function">
    <text evidence="7">Plays an important role in the de novo pathway and in the salvage pathway of purine nucleotide biosynthesis. Catalyzes the first commited step in the biosynthesis of AMP from IMP.</text>
</comment>
<keyword evidence="5 7" id="KW-0460">Magnesium</keyword>
<dbReference type="EC" id="6.3.4.4" evidence="7"/>
<comment type="pathway">
    <text evidence="7">Purine metabolism; AMP biosynthesis via de novo pathway; AMP from IMP: step 1/2.</text>
</comment>
<dbReference type="Proteomes" id="UP000566819">
    <property type="component" value="Unassembled WGS sequence"/>
</dbReference>
<dbReference type="UniPathway" id="UPA00075">
    <property type="reaction ID" value="UER00335"/>
</dbReference>
<dbReference type="CDD" id="cd03108">
    <property type="entry name" value="AdSS"/>
    <property type="match status" value="1"/>
</dbReference>
<feature type="binding site" evidence="7">
    <location>
        <position position="356"/>
    </location>
    <ligand>
        <name>IMP</name>
        <dbReference type="ChEBI" id="CHEBI:58053"/>
    </ligand>
</feature>
<dbReference type="EMBL" id="JAAMPI010000059">
    <property type="protein sequence ID" value="KAF4636585.1"/>
    <property type="molecule type" value="Genomic_DNA"/>
</dbReference>
<feature type="binding site" evidence="7">
    <location>
        <position position="276"/>
    </location>
    <ligand>
        <name>IMP</name>
        <dbReference type="ChEBI" id="CHEBI:58053"/>
    </ligand>
</feature>
<comment type="subcellular location">
    <subcellularLocation>
        <location evidence="7">Cytoplasm</location>
    </subcellularLocation>
</comment>
<evidence type="ECO:0000313" key="10">
    <source>
        <dbReference type="Proteomes" id="UP000566819"/>
    </source>
</evidence>
<feature type="binding site" evidence="7">
    <location>
        <position position="291"/>
    </location>
    <ligand>
        <name>IMP</name>
        <dbReference type="ChEBI" id="CHEBI:58053"/>
    </ligand>
</feature>
<keyword evidence="4 7" id="KW-0658">Purine biosynthesis</keyword>
<dbReference type="InterPro" id="IPR033128">
    <property type="entry name" value="Adenylosuccin_syn_Lys_AS"/>
</dbReference>
<protein>
    <recommendedName>
        <fullName evidence="7">Adenylosuccinate synthetase</fullName>
        <shortName evidence="7">AMPSase</shortName>
        <shortName evidence="7">AdSS</shortName>
        <ecNumber evidence="7">6.3.4.4</ecNumber>
    </recommendedName>
    <alternativeName>
        <fullName evidence="7">IMP--aspartate ligase</fullName>
    </alternativeName>
</protein>
<dbReference type="InterPro" id="IPR001114">
    <property type="entry name" value="Adenylosuccinate_synthetase"/>
</dbReference>
<dbReference type="GO" id="GO:0000287">
    <property type="term" value="F:magnesium ion binding"/>
    <property type="evidence" value="ECO:0007669"/>
    <property type="project" value="UniProtKB-UniRule"/>
</dbReference>
<keyword evidence="1 7" id="KW-0436">Ligase</keyword>
<feature type="binding site" evidence="7">
    <location>
        <position position="171"/>
    </location>
    <ligand>
        <name>IMP</name>
        <dbReference type="ChEBI" id="CHEBI:58053"/>
        <note>ligand shared between dimeric partners</note>
    </ligand>
</feature>
<dbReference type="HAMAP" id="MF_00011">
    <property type="entry name" value="Adenylosucc_synth"/>
    <property type="match status" value="1"/>
</dbReference>
<reference evidence="9 10" key="1">
    <citation type="submission" date="2020-03" db="EMBL/GenBank/DDBJ databases">
        <title>Draft Genome Sequence of Cudoniella acicularis.</title>
        <authorList>
            <person name="Buettner E."/>
            <person name="Kellner H."/>
        </authorList>
    </citation>
    <scope>NUCLEOTIDE SEQUENCE [LARGE SCALE GENOMIC DNA]</scope>
    <source>
        <strain evidence="9 10">DSM 108380</strain>
    </source>
</reference>
<keyword evidence="2 7" id="KW-0479">Metal-binding</keyword>
<accession>A0A8H4W9H1</accession>
<keyword evidence="3 7" id="KW-0547">Nucleotide-binding</keyword>
<dbReference type="GO" id="GO:0005737">
    <property type="term" value="C:cytoplasm"/>
    <property type="evidence" value="ECO:0007669"/>
    <property type="project" value="UniProtKB-SubCell"/>
</dbReference>
<feature type="binding site" evidence="7">
    <location>
        <position position="358"/>
    </location>
    <ligand>
        <name>GTP</name>
        <dbReference type="ChEBI" id="CHEBI:37565"/>
    </ligand>
</feature>
<evidence type="ECO:0000256" key="5">
    <source>
        <dbReference type="ARBA" id="ARBA00022842"/>
    </source>
</evidence>
<dbReference type="Gene3D" id="1.10.300.10">
    <property type="entry name" value="Adenylosuccinate Synthetase, subunit A, domain 2"/>
    <property type="match status" value="1"/>
</dbReference>
<dbReference type="SMART" id="SM00788">
    <property type="entry name" value="Adenylsucc_synt"/>
    <property type="match status" value="1"/>
</dbReference>
<comment type="subunit">
    <text evidence="7">Homodimer.</text>
</comment>
<comment type="similarity">
    <text evidence="7">Belongs to the adenylosuccinate synthetase family.</text>
</comment>
<comment type="caution">
    <text evidence="7">Lacks conserved residue(s) required for the propagation of feature annotation.</text>
</comment>
<evidence type="ECO:0000256" key="2">
    <source>
        <dbReference type="ARBA" id="ARBA00022723"/>
    </source>
</evidence>
<evidence type="ECO:0000256" key="1">
    <source>
        <dbReference type="ARBA" id="ARBA00022598"/>
    </source>
</evidence>
<dbReference type="InterPro" id="IPR042109">
    <property type="entry name" value="Adenylosuccinate_synth_dom1"/>
</dbReference>
<evidence type="ECO:0000256" key="8">
    <source>
        <dbReference type="PROSITE-ProRule" id="PRU10134"/>
    </source>
</evidence>
<dbReference type="PROSITE" id="PS00513">
    <property type="entry name" value="ADENYLOSUCCIN_SYN_2"/>
    <property type="match status" value="1"/>
</dbReference>
<dbReference type="PANTHER" id="PTHR11846:SF0">
    <property type="entry name" value="ADENYLOSUCCINATE SYNTHETASE"/>
    <property type="match status" value="1"/>
</dbReference>
<evidence type="ECO:0000256" key="4">
    <source>
        <dbReference type="ARBA" id="ARBA00022755"/>
    </source>
</evidence>
<feature type="active site" evidence="8">
    <location>
        <position position="168"/>
    </location>
</feature>
<keyword evidence="10" id="KW-1185">Reference proteome</keyword>
<feature type="binding site" evidence="7">
    <location>
        <begin position="352"/>
        <end position="358"/>
    </location>
    <ligand>
        <name>substrate</name>
    </ligand>
</feature>
<dbReference type="SUPFAM" id="SSF52540">
    <property type="entry name" value="P-loop containing nucleoside triphosphate hydrolases"/>
    <property type="match status" value="2"/>
</dbReference>
<comment type="catalytic activity">
    <reaction evidence="7">
        <text>IMP + L-aspartate + GTP = N(6)-(1,2-dicarboxyethyl)-AMP + GDP + phosphate + 2 H(+)</text>
        <dbReference type="Rhea" id="RHEA:15753"/>
        <dbReference type="ChEBI" id="CHEBI:15378"/>
        <dbReference type="ChEBI" id="CHEBI:29991"/>
        <dbReference type="ChEBI" id="CHEBI:37565"/>
        <dbReference type="ChEBI" id="CHEBI:43474"/>
        <dbReference type="ChEBI" id="CHEBI:57567"/>
        <dbReference type="ChEBI" id="CHEBI:58053"/>
        <dbReference type="ChEBI" id="CHEBI:58189"/>
        <dbReference type="EC" id="6.3.4.4"/>
    </reaction>
</comment>
<keyword evidence="7" id="KW-0963">Cytoplasm</keyword>